<protein>
    <submittedName>
        <fullName evidence="2">Carnitine dehydratase</fullName>
    </submittedName>
</protein>
<organism evidence="2 3">
    <name type="scientific">Teichococcus rhizosphaerae</name>
    <dbReference type="NCBI Taxonomy" id="1335062"/>
    <lineage>
        <taxon>Bacteria</taxon>
        <taxon>Pseudomonadati</taxon>
        <taxon>Pseudomonadota</taxon>
        <taxon>Alphaproteobacteria</taxon>
        <taxon>Acetobacterales</taxon>
        <taxon>Roseomonadaceae</taxon>
        <taxon>Roseomonas</taxon>
    </lineage>
</organism>
<keyword evidence="3" id="KW-1185">Reference proteome</keyword>
<dbReference type="InterPro" id="IPR003673">
    <property type="entry name" value="CoA-Trfase_fam_III"/>
</dbReference>
<dbReference type="Proteomes" id="UP000223527">
    <property type="component" value="Unassembled WGS sequence"/>
</dbReference>
<dbReference type="Pfam" id="PF02515">
    <property type="entry name" value="CoA_transf_3"/>
    <property type="match status" value="1"/>
</dbReference>
<dbReference type="PANTHER" id="PTHR48207">
    <property type="entry name" value="SUCCINATE--HYDROXYMETHYLGLUTARATE COA-TRANSFERASE"/>
    <property type="match status" value="1"/>
</dbReference>
<dbReference type="SUPFAM" id="SSF89796">
    <property type="entry name" value="CoA-transferase family III (CaiB/BaiF)"/>
    <property type="match status" value="1"/>
</dbReference>
<dbReference type="InterPro" id="IPR044855">
    <property type="entry name" value="CoA-Trfase_III_dom3_sf"/>
</dbReference>
<dbReference type="EMBL" id="PDNU01000030">
    <property type="protein sequence ID" value="PHK94169.1"/>
    <property type="molecule type" value="Genomic_DNA"/>
</dbReference>
<dbReference type="AlphaFoldDB" id="A0A2C7A844"/>
<dbReference type="RefSeq" id="WP_099096273.1">
    <property type="nucleotide sequence ID" value="NZ_PDNU01000030.1"/>
</dbReference>
<evidence type="ECO:0000313" key="3">
    <source>
        <dbReference type="Proteomes" id="UP000223527"/>
    </source>
</evidence>
<gene>
    <name evidence="2" type="ORF">CR162_14605</name>
</gene>
<dbReference type="Gene3D" id="3.30.1540.10">
    <property type="entry name" value="formyl-coa transferase, domain 3"/>
    <property type="match status" value="1"/>
</dbReference>
<evidence type="ECO:0000256" key="1">
    <source>
        <dbReference type="ARBA" id="ARBA00022679"/>
    </source>
</evidence>
<name>A0A2C7A844_9PROT</name>
<dbReference type="Gene3D" id="3.40.50.10540">
    <property type="entry name" value="Crotonobetainyl-coa:carnitine coa-transferase, domain 1"/>
    <property type="match status" value="1"/>
</dbReference>
<keyword evidence="1" id="KW-0808">Transferase</keyword>
<evidence type="ECO:0000313" key="2">
    <source>
        <dbReference type="EMBL" id="PHK94169.1"/>
    </source>
</evidence>
<dbReference type="GO" id="GO:0008410">
    <property type="term" value="F:CoA-transferase activity"/>
    <property type="evidence" value="ECO:0007669"/>
    <property type="project" value="TreeGrafter"/>
</dbReference>
<sequence length="390" mass="41305">MTAQTAPDRASSRKPLEGLLVVTLEQAVAAPYCSSRLADAGARVIKIERPEGDFARGYDAAVHGLSSYFVWLNRGKQSLVADIKAADDAALLHRMLEKADVFIQNLAPGAAARAGFGSEELRRRYPRLVTVDISGYGTGNAYANMKAYDLLVQAESGLAAITGHPAGPGRVGVSACDIACGMSAYAAVLEALIARSITGEGRRLEVSLFDGMADWMNVPLLYFEGTGKAPKRVGLAHPSICPYGAFETADNALVLFSIQNEREWQKFCATVMQEPELPKQPGYESNNARVANREAVDGRVAAVFRQLTRAEVAARLDAAGTAYGFVNEVADLVNHPALRRIEVGTPGGMASIVAPPAIHDGVTSPSFGPVPAIGEHTAAIRAEFGVAQPA</sequence>
<proteinExistence type="predicted"/>
<accession>A0A2C7A844</accession>
<dbReference type="InterPro" id="IPR023606">
    <property type="entry name" value="CoA-Trfase_III_dom_1_sf"/>
</dbReference>
<dbReference type="OrthoDB" id="7457784at2"/>
<reference evidence="2 3" key="1">
    <citation type="submission" date="2017-10" db="EMBL/GenBank/DDBJ databases">
        <authorList>
            <person name="Banno H."/>
            <person name="Chua N.-H."/>
        </authorList>
    </citation>
    <scope>NUCLEOTIDE SEQUENCE [LARGE SCALE GENOMIC DNA]</scope>
    <source>
        <strain evidence="2 3">YW11</strain>
    </source>
</reference>
<dbReference type="PANTHER" id="PTHR48207:SF3">
    <property type="entry name" value="SUCCINATE--HYDROXYMETHYLGLUTARATE COA-TRANSFERASE"/>
    <property type="match status" value="1"/>
</dbReference>
<comment type="caution">
    <text evidence="2">The sequence shown here is derived from an EMBL/GenBank/DDBJ whole genome shotgun (WGS) entry which is preliminary data.</text>
</comment>
<dbReference type="InterPro" id="IPR050483">
    <property type="entry name" value="CoA-transferase_III_domain"/>
</dbReference>